<dbReference type="KEGG" id="ddf:DEFDS_P031"/>
<dbReference type="EMBL" id="AP011530">
    <property type="protein sequence ID" value="BAI81659.1"/>
    <property type="molecule type" value="Genomic_DNA"/>
</dbReference>
<dbReference type="HOGENOM" id="CLU_1882309_0_0_0"/>
<evidence type="ECO:0000313" key="2">
    <source>
        <dbReference type="EMBL" id="BAI81659.1"/>
    </source>
</evidence>
<dbReference type="RefSeq" id="WP_013008904.1">
    <property type="nucleotide sequence ID" value="NC_013940.1"/>
</dbReference>
<organism evidence="2 3">
    <name type="scientific">Deferribacter desulfuricans (strain DSM 14783 / JCM 11476 / NBRC 101012 / SSM1)</name>
    <dbReference type="NCBI Taxonomy" id="639282"/>
    <lineage>
        <taxon>Bacteria</taxon>
        <taxon>Pseudomonadati</taxon>
        <taxon>Deferribacterota</taxon>
        <taxon>Deferribacteres</taxon>
        <taxon>Deferribacterales</taxon>
        <taxon>Deferribacteraceae</taxon>
        <taxon>Deferribacter</taxon>
    </lineage>
</organism>
<feature type="domain" description="PilZ" evidence="1">
    <location>
        <begin position="34"/>
        <end position="125"/>
    </location>
</feature>
<keyword evidence="2" id="KW-0614">Plasmid</keyword>
<dbReference type="AlphaFoldDB" id="D3PEL7"/>
<dbReference type="Gene3D" id="2.40.10.220">
    <property type="entry name" value="predicted glycosyltransferase like domains"/>
    <property type="match status" value="1"/>
</dbReference>
<dbReference type="InterPro" id="IPR009875">
    <property type="entry name" value="PilZ_domain"/>
</dbReference>
<protein>
    <recommendedName>
        <fullName evidence="1">PilZ domain-containing protein</fullName>
    </recommendedName>
</protein>
<evidence type="ECO:0000313" key="3">
    <source>
        <dbReference type="Proteomes" id="UP000001520"/>
    </source>
</evidence>
<name>D3PEL7_DEFDS</name>
<dbReference type="GO" id="GO:0035438">
    <property type="term" value="F:cyclic-di-GMP binding"/>
    <property type="evidence" value="ECO:0007669"/>
    <property type="project" value="InterPro"/>
</dbReference>
<dbReference type="Proteomes" id="UP000001520">
    <property type="component" value="Plasmid megaplasmid pDF308"/>
</dbReference>
<reference evidence="2 3" key="1">
    <citation type="journal article" date="2010" name="DNA Res.">
        <title>Bacterial lifestyle in a deep-sea hydrothermal vent chimney revealed by the genome sequence of the thermophilic bacterium Deferribacter desulfuricans SSM1.</title>
        <authorList>
            <person name="Takaki Y."/>
            <person name="Shimamura S."/>
            <person name="Nakagawa S."/>
            <person name="Fukuhara Y."/>
            <person name="Horikawa H."/>
            <person name="Ankai A."/>
            <person name="Harada T."/>
            <person name="Hosoyama A."/>
            <person name="Oguchi A."/>
            <person name="Fukui S."/>
            <person name="Fujita N."/>
            <person name="Takami H."/>
            <person name="Takai K."/>
        </authorList>
    </citation>
    <scope>NUCLEOTIDE SEQUENCE [LARGE SCALE GENOMIC DNA]</scope>
    <source>
        <strain evidence="3">DSM 14783 / JCM 11476 / NBRC 101012 / SSM1</strain>
        <plasmid evidence="3">Plasmid megaplasmid pDF308</plasmid>
    </source>
</reference>
<proteinExistence type="predicted"/>
<dbReference type="SUPFAM" id="SSF141371">
    <property type="entry name" value="PilZ domain-like"/>
    <property type="match status" value="1"/>
</dbReference>
<dbReference type="Pfam" id="PF07238">
    <property type="entry name" value="PilZ"/>
    <property type="match status" value="1"/>
</dbReference>
<evidence type="ECO:0000259" key="1">
    <source>
        <dbReference type="Pfam" id="PF07238"/>
    </source>
</evidence>
<gene>
    <name evidence="2" type="ordered locus">DEFDS_P031</name>
</gene>
<sequence>MIGFLKSIFNNQKDKEKIKYQIKNDNLIKKVIKERRREPRIKYKDDVIIKVYDNVIHCNSFDISYHGMGITLDSELNAAFFHVNQMVMIKLDSYKEYMHGEIKYIISNDESLCIGVHLLNPTSEHIGFVKKLENK</sequence>
<accession>D3PEL7</accession>
<keyword evidence="3" id="KW-1185">Reference proteome</keyword>
<geneLocation type="plasmid" evidence="2 3">
    <name>megaplasmid pDF308</name>
</geneLocation>